<dbReference type="Proteomes" id="UP000799537">
    <property type="component" value="Unassembled WGS sequence"/>
</dbReference>
<proteinExistence type="predicted"/>
<sequence length="473" mass="54027">MAFANSSGTDGSDTDAHVDRTYPFRNYWTATGGLGEVMLALPSRPDADVFLKHYMDNVDPLYPVIPRHLFRLRYENFWQLSSEERNNCDPVHVALQFIVFANGKLYVDDRTMADSSCPPETYLSCSYRALCLSSFLSKWSLEVIQVLLLICNYFVTSNRTTDSWTFSGVLQKQAYGLRLHLPPDEHLSLLEKQLHVRLWQAVMFQDVSLSFHLRLVPATMQHSIEVGDLSRVDEGDNNPRRRMQDLLSTSTAVDLDFLTCETDINYVRAMWHYARFMQINVCLPLAIGDVIARDADHRSMLLSELQSTYDTLEPPFNKTDLQCREPRVWRQIIMVTTNYYMLMTMLHMASNPASALQPDTTGALSCSNRAMSAFFALVDANPYHAHMWTAANTRAFLQVNLIGRLLCKLPGEKWCRPADESWLQLAVADFDRYVDLLVHAHGTDGFEVIKVERLALLEAQRKSFQLARSSSPK</sequence>
<evidence type="ECO:0000313" key="4">
    <source>
        <dbReference type="EMBL" id="KAF2164231.1"/>
    </source>
</evidence>
<comment type="subcellular location">
    <subcellularLocation>
        <location evidence="1">Nucleus</location>
    </subcellularLocation>
</comment>
<protein>
    <recommendedName>
        <fullName evidence="3">Xylanolytic transcriptional activator regulatory domain-containing protein</fullName>
    </recommendedName>
</protein>
<reference evidence="4" key="1">
    <citation type="journal article" date="2020" name="Stud. Mycol.">
        <title>101 Dothideomycetes genomes: a test case for predicting lifestyles and emergence of pathogens.</title>
        <authorList>
            <person name="Haridas S."/>
            <person name="Albert R."/>
            <person name="Binder M."/>
            <person name="Bloem J."/>
            <person name="Labutti K."/>
            <person name="Salamov A."/>
            <person name="Andreopoulos B."/>
            <person name="Baker S."/>
            <person name="Barry K."/>
            <person name="Bills G."/>
            <person name="Bluhm B."/>
            <person name="Cannon C."/>
            <person name="Castanera R."/>
            <person name="Culley D."/>
            <person name="Daum C."/>
            <person name="Ezra D."/>
            <person name="Gonzalez J."/>
            <person name="Henrissat B."/>
            <person name="Kuo A."/>
            <person name="Liang C."/>
            <person name="Lipzen A."/>
            <person name="Lutzoni F."/>
            <person name="Magnuson J."/>
            <person name="Mondo S."/>
            <person name="Nolan M."/>
            <person name="Ohm R."/>
            <person name="Pangilinan J."/>
            <person name="Park H.-J."/>
            <person name="Ramirez L."/>
            <person name="Alfaro M."/>
            <person name="Sun H."/>
            <person name="Tritt A."/>
            <person name="Yoshinaga Y."/>
            <person name="Zwiers L.-H."/>
            <person name="Turgeon B."/>
            <person name="Goodwin S."/>
            <person name="Spatafora J."/>
            <person name="Crous P."/>
            <person name="Grigoriev I."/>
        </authorList>
    </citation>
    <scope>NUCLEOTIDE SEQUENCE</scope>
    <source>
        <strain evidence="4">ATCC 36951</strain>
    </source>
</reference>
<dbReference type="InterPro" id="IPR007219">
    <property type="entry name" value="XnlR_reg_dom"/>
</dbReference>
<dbReference type="GO" id="GO:0005634">
    <property type="term" value="C:nucleus"/>
    <property type="evidence" value="ECO:0007669"/>
    <property type="project" value="UniProtKB-SubCell"/>
</dbReference>
<evidence type="ECO:0000256" key="2">
    <source>
        <dbReference type="ARBA" id="ARBA00023242"/>
    </source>
</evidence>
<dbReference type="EMBL" id="ML993605">
    <property type="protein sequence ID" value="KAF2164231.1"/>
    <property type="molecule type" value="Genomic_DNA"/>
</dbReference>
<keyword evidence="5" id="KW-1185">Reference proteome</keyword>
<dbReference type="RefSeq" id="XP_033665120.1">
    <property type="nucleotide sequence ID" value="XM_033807752.1"/>
</dbReference>
<dbReference type="AlphaFoldDB" id="A0A6A6CB16"/>
<feature type="domain" description="Xylanolytic transcriptional activator regulatory" evidence="3">
    <location>
        <begin position="51"/>
        <end position="225"/>
    </location>
</feature>
<dbReference type="OrthoDB" id="3364175at2759"/>
<organism evidence="4 5">
    <name type="scientific">Zasmidium cellare ATCC 36951</name>
    <dbReference type="NCBI Taxonomy" id="1080233"/>
    <lineage>
        <taxon>Eukaryota</taxon>
        <taxon>Fungi</taxon>
        <taxon>Dikarya</taxon>
        <taxon>Ascomycota</taxon>
        <taxon>Pezizomycotina</taxon>
        <taxon>Dothideomycetes</taxon>
        <taxon>Dothideomycetidae</taxon>
        <taxon>Mycosphaerellales</taxon>
        <taxon>Mycosphaerellaceae</taxon>
        <taxon>Zasmidium</taxon>
    </lineage>
</organism>
<dbReference type="InterPro" id="IPR050613">
    <property type="entry name" value="Sec_Metabolite_Reg"/>
</dbReference>
<evidence type="ECO:0000313" key="5">
    <source>
        <dbReference type="Proteomes" id="UP000799537"/>
    </source>
</evidence>
<dbReference type="PANTHER" id="PTHR31001">
    <property type="entry name" value="UNCHARACTERIZED TRANSCRIPTIONAL REGULATORY PROTEIN"/>
    <property type="match status" value="1"/>
</dbReference>
<evidence type="ECO:0000256" key="1">
    <source>
        <dbReference type="ARBA" id="ARBA00004123"/>
    </source>
</evidence>
<dbReference type="GO" id="GO:0003677">
    <property type="term" value="F:DNA binding"/>
    <property type="evidence" value="ECO:0007669"/>
    <property type="project" value="InterPro"/>
</dbReference>
<evidence type="ECO:0000259" key="3">
    <source>
        <dbReference type="Pfam" id="PF04082"/>
    </source>
</evidence>
<dbReference type="Pfam" id="PF04082">
    <property type="entry name" value="Fungal_trans"/>
    <property type="match status" value="1"/>
</dbReference>
<accession>A0A6A6CB16</accession>
<dbReference type="PANTHER" id="PTHR31001:SF81">
    <property type="entry name" value="ZN(II)2CYS6 TRANSCRIPTION FACTOR"/>
    <property type="match status" value="1"/>
</dbReference>
<gene>
    <name evidence="4" type="ORF">M409DRAFT_25573</name>
</gene>
<keyword evidence="2" id="KW-0539">Nucleus</keyword>
<dbReference type="CDD" id="cd12148">
    <property type="entry name" value="fungal_TF_MHR"/>
    <property type="match status" value="1"/>
</dbReference>
<dbReference type="GO" id="GO:0006351">
    <property type="term" value="P:DNA-templated transcription"/>
    <property type="evidence" value="ECO:0007669"/>
    <property type="project" value="InterPro"/>
</dbReference>
<dbReference type="GO" id="GO:0008270">
    <property type="term" value="F:zinc ion binding"/>
    <property type="evidence" value="ECO:0007669"/>
    <property type="project" value="InterPro"/>
</dbReference>
<dbReference type="GeneID" id="54561024"/>
<name>A0A6A6CB16_ZASCE</name>